<dbReference type="InterPro" id="IPR050817">
    <property type="entry name" value="DjlA_DnaK_co-chaperone"/>
</dbReference>
<evidence type="ECO:0000313" key="3">
    <source>
        <dbReference type="EMBL" id="KAG5646971.1"/>
    </source>
</evidence>
<feature type="compositionally biased region" description="Low complexity" evidence="1">
    <location>
        <begin position="88"/>
        <end position="106"/>
    </location>
</feature>
<feature type="region of interest" description="Disordered" evidence="1">
    <location>
        <begin position="71"/>
        <end position="106"/>
    </location>
</feature>
<dbReference type="SMART" id="SM00271">
    <property type="entry name" value="DnaJ"/>
    <property type="match status" value="1"/>
</dbReference>
<organism evidence="3 4">
    <name type="scientific">Asterophora parasitica</name>
    <dbReference type="NCBI Taxonomy" id="117018"/>
    <lineage>
        <taxon>Eukaryota</taxon>
        <taxon>Fungi</taxon>
        <taxon>Dikarya</taxon>
        <taxon>Basidiomycota</taxon>
        <taxon>Agaricomycotina</taxon>
        <taxon>Agaricomycetes</taxon>
        <taxon>Agaricomycetidae</taxon>
        <taxon>Agaricales</taxon>
        <taxon>Tricholomatineae</taxon>
        <taxon>Lyophyllaceae</taxon>
        <taxon>Asterophora</taxon>
    </lineage>
</organism>
<reference evidence="3" key="1">
    <citation type="submission" date="2020-07" db="EMBL/GenBank/DDBJ databases">
        <authorList>
            <person name="Nieuwenhuis M."/>
            <person name="Van De Peppel L.J.J."/>
        </authorList>
    </citation>
    <scope>NUCLEOTIDE SEQUENCE</scope>
    <source>
        <strain evidence="3">AP01</strain>
        <tissue evidence="3">Mycelium</tissue>
    </source>
</reference>
<dbReference type="Proteomes" id="UP000775547">
    <property type="component" value="Unassembled WGS sequence"/>
</dbReference>
<sequence>MVAKEPHEILGLPANASLAEIKQAYRQMALKWHPDRQIHDGDREHAVGVFAEATSAYQMLLHDLDAPTRETKKSKLHTRMPTPLPTFKSLSGSPTSSGSSSSPSKLSYFHSNADSQLTLPSSFSGSLRGSNFKAINRSLDHAFDSPASIAHNLNQVPSQATSGSDTLADAFPPSPPPRTSHSRRSPAWLSNSDNPPASVGWNTYIGKPK</sequence>
<evidence type="ECO:0000259" key="2">
    <source>
        <dbReference type="PROSITE" id="PS50076"/>
    </source>
</evidence>
<comment type="caution">
    <text evidence="3">The sequence shown here is derived from an EMBL/GenBank/DDBJ whole genome shotgun (WGS) entry which is preliminary data.</text>
</comment>
<dbReference type="Pfam" id="PF00226">
    <property type="entry name" value="DnaJ"/>
    <property type="match status" value="1"/>
</dbReference>
<dbReference type="InterPro" id="IPR036869">
    <property type="entry name" value="J_dom_sf"/>
</dbReference>
<feature type="region of interest" description="Disordered" evidence="1">
    <location>
        <begin position="157"/>
        <end position="209"/>
    </location>
</feature>
<dbReference type="Gene3D" id="1.10.287.110">
    <property type="entry name" value="DnaJ domain"/>
    <property type="match status" value="1"/>
</dbReference>
<accession>A0A9P7GBT2</accession>
<dbReference type="PANTHER" id="PTHR24074">
    <property type="entry name" value="CO-CHAPERONE PROTEIN DJLA"/>
    <property type="match status" value="1"/>
</dbReference>
<evidence type="ECO:0000256" key="1">
    <source>
        <dbReference type="SAM" id="MobiDB-lite"/>
    </source>
</evidence>
<dbReference type="PROSITE" id="PS50076">
    <property type="entry name" value="DNAJ_2"/>
    <property type="match status" value="1"/>
</dbReference>
<dbReference type="CDD" id="cd06257">
    <property type="entry name" value="DnaJ"/>
    <property type="match status" value="1"/>
</dbReference>
<dbReference type="AlphaFoldDB" id="A0A9P7GBT2"/>
<name>A0A9P7GBT2_9AGAR</name>
<dbReference type="EMBL" id="JABCKV010000014">
    <property type="protein sequence ID" value="KAG5646971.1"/>
    <property type="molecule type" value="Genomic_DNA"/>
</dbReference>
<dbReference type="InterPro" id="IPR001623">
    <property type="entry name" value="DnaJ_domain"/>
</dbReference>
<protein>
    <recommendedName>
        <fullName evidence="2">J domain-containing protein</fullName>
    </recommendedName>
</protein>
<dbReference type="OrthoDB" id="3017802at2759"/>
<feature type="domain" description="J" evidence="2">
    <location>
        <begin position="5"/>
        <end position="65"/>
    </location>
</feature>
<dbReference type="PRINTS" id="PR00625">
    <property type="entry name" value="JDOMAIN"/>
</dbReference>
<keyword evidence="4" id="KW-1185">Reference proteome</keyword>
<reference evidence="3" key="2">
    <citation type="submission" date="2021-10" db="EMBL/GenBank/DDBJ databases">
        <title>Phylogenomics reveals ancestral predisposition of the termite-cultivated fungus Termitomyces towards a domesticated lifestyle.</title>
        <authorList>
            <person name="Auxier B."/>
            <person name="Grum-Grzhimaylo A."/>
            <person name="Cardenas M.E."/>
            <person name="Lodge J.D."/>
            <person name="Laessoe T."/>
            <person name="Pedersen O."/>
            <person name="Smith M.E."/>
            <person name="Kuyper T.W."/>
            <person name="Franco-Molano E.A."/>
            <person name="Baroni T.J."/>
            <person name="Aanen D.K."/>
        </authorList>
    </citation>
    <scope>NUCLEOTIDE SEQUENCE</scope>
    <source>
        <strain evidence="3">AP01</strain>
        <tissue evidence="3">Mycelium</tissue>
    </source>
</reference>
<dbReference type="SUPFAM" id="SSF46565">
    <property type="entry name" value="Chaperone J-domain"/>
    <property type="match status" value="1"/>
</dbReference>
<proteinExistence type="predicted"/>
<evidence type="ECO:0000313" key="4">
    <source>
        <dbReference type="Proteomes" id="UP000775547"/>
    </source>
</evidence>
<gene>
    <name evidence="3" type="ORF">DXG03_001694</name>
</gene>